<dbReference type="AlphaFoldDB" id="A0A6M9PN62"/>
<reference evidence="1 2" key="1">
    <citation type="submission" date="2018-04" db="EMBL/GenBank/DDBJ databases">
        <title>Polynucleobacter sp. UK-Long2-W17 genome.</title>
        <authorList>
            <person name="Hahn M.W."/>
        </authorList>
    </citation>
    <scope>NUCLEOTIDE SEQUENCE [LARGE SCALE GENOMIC DNA]</scope>
    <source>
        <strain evidence="1 2">UK-Long2-W17</strain>
    </source>
</reference>
<dbReference type="EMBL" id="CP028940">
    <property type="protein sequence ID" value="QKM60335.1"/>
    <property type="molecule type" value="Genomic_DNA"/>
</dbReference>
<dbReference type="KEGG" id="pard:DN92_04350"/>
<dbReference type="Proteomes" id="UP000501090">
    <property type="component" value="Chromosome"/>
</dbReference>
<keyword evidence="2" id="KW-1185">Reference proteome</keyword>
<sequence length="184" mass="20443">MKKIVSKATALKNLWAREYKVALDGARGFSFKVNDGDPRESQVSEKKRAQAISKMKKDLSKQNLTADQLIDQLAILTLKLKVMESDNTTLLNSNNRLIKAAKKAQDSAINSSKEGAKQKNAPYATNKKIAQAEYLAMSKNGQASISPARLLLRLQSKFPDTKKPWTLGALKDWVTEFKEMLSAS</sequence>
<dbReference type="RefSeq" id="WP_173960101.1">
    <property type="nucleotide sequence ID" value="NZ_CBCSCC010000002.1"/>
</dbReference>
<proteinExistence type="predicted"/>
<protein>
    <submittedName>
        <fullName evidence="1">Uncharacterized protein</fullName>
    </submittedName>
</protein>
<evidence type="ECO:0000313" key="1">
    <source>
        <dbReference type="EMBL" id="QKM60335.1"/>
    </source>
</evidence>
<name>A0A6M9PN62_9BURK</name>
<evidence type="ECO:0000313" key="2">
    <source>
        <dbReference type="Proteomes" id="UP000501090"/>
    </source>
</evidence>
<gene>
    <name evidence="1" type="ORF">DN92_04350</name>
</gene>
<organism evidence="1 2">
    <name type="scientific">Polynucleobacter arcticus</name>
    <dbReference type="NCBI Taxonomy" id="1743165"/>
    <lineage>
        <taxon>Bacteria</taxon>
        <taxon>Pseudomonadati</taxon>
        <taxon>Pseudomonadota</taxon>
        <taxon>Betaproteobacteria</taxon>
        <taxon>Burkholderiales</taxon>
        <taxon>Burkholderiaceae</taxon>
        <taxon>Polynucleobacter</taxon>
    </lineage>
</organism>
<accession>A0A6M9PN62</accession>